<protein>
    <submittedName>
        <fullName evidence="1">Uncharacterized protein</fullName>
    </submittedName>
</protein>
<name>A0A4Y7TGB4_COPMI</name>
<reference evidence="1 2" key="1">
    <citation type="journal article" date="2019" name="Nat. Ecol. Evol.">
        <title>Megaphylogeny resolves global patterns of mushroom evolution.</title>
        <authorList>
            <person name="Varga T."/>
            <person name="Krizsan K."/>
            <person name="Foldi C."/>
            <person name="Dima B."/>
            <person name="Sanchez-Garcia M."/>
            <person name="Sanchez-Ramirez S."/>
            <person name="Szollosi G.J."/>
            <person name="Szarkandi J.G."/>
            <person name="Papp V."/>
            <person name="Albert L."/>
            <person name="Andreopoulos W."/>
            <person name="Angelini C."/>
            <person name="Antonin V."/>
            <person name="Barry K.W."/>
            <person name="Bougher N.L."/>
            <person name="Buchanan P."/>
            <person name="Buyck B."/>
            <person name="Bense V."/>
            <person name="Catcheside P."/>
            <person name="Chovatia M."/>
            <person name="Cooper J."/>
            <person name="Damon W."/>
            <person name="Desjardin D."/>
            <person name="Finy P."/>
            <person name="Geml J."/>
            <person name="Haridas S."/>
            <person name="Hughes K."/>
            <person name="Justo A."/>
            <person name="Karasinski D."/>
            <person name="Kautmanova I."/>
            <person name="Kiss B."/>
            <person name="Kocsube S."/>
            <person name="Kotiranta H."/>
            <person name="LaButti K.M."/>
            <person name="Lechner B.E."/>
            <person name="Liimatainen K."/>
            <person name="Lipzen A."/>
            <person name="Lukacs Z."/>
            <person name="Mihaltcheva S."/>
            <person name="Morgado L.N."/>
            <person name="Niskanen T."/>
            <person name="Noordeloos M.E."/>
            <person name="Ohm R.A."/>
            <person name="Ortiz-Santana B."/>
            <person name="Ovrebo C."/>
            <person name="Racz N."/>
            <person name="Riley R."/>
            <person name="Savchenko A."/>
            <person name="Shiryaev A."/>
            <person name="Soop K."/>
            <person name="Spirin V."/>
            <person name="Szebenyi C."/>
            <person name="Tomsovsky M."/>
            <person name="Tulloss R.E."/>
            <person name="Uehling J."/>
            <person name="Grigoriev I.V."/>
            <person name="Vagvolgyi C."/>
            <person name="Papp T."/>
            <person name="Martin F.M."/>
            <person name="Miettinen O."/>
            <person name="Hibbett D.S."/>
            <person name="Nagy L.G."/>
        </authorList>
    </citation>
    <scope>NUCLEOTIDE SEQUENCE [LARGE SCALE GENOMIC DNA]</scope>
    <source>
        <strain evidence="1 2">FP101781</strain>
    </source>
</reference>
<keyword evidence="2" id="KW-1185">Reference proteome</keyword>
<proteinExistence type="predicted"/>
<evidence type="ECO:0000313" key="1">
    <source>
        <dbReference type="EMBL" id="TEB33215.1"/>
    </source>
</evidence>
<organism evidence="1 2">
    <name type="scientific">Coprinellus micaceus</name>
    <name type="common">Glistening ink-cap mushroom</name>
    <name type="synonym">Coprinus micaceus</name>
    <dbReference type="NCBI Taxonomy" id="71717"/>
    <lineage>
        <taxon>Eukaryota</taxon>
        <taxon>Fungi</taxon>
        <taxon>Dikarya</taxon>
        <taxon>Basidiomycota</taxon>
        <taxon>Agaricomycotina</taxon>
        <taxon>Agaricomycetes</taxon>
        <taxon>Agaricomycetidae</taxon>
        <taxon>Agaricales</taxon>
        <taxon>Agaricineae</taxon>
        <taxon>Psathyrellaceae</taxon>
        <taxon>Coprinellus</taxon>
    </lineage>
</organism>
<comment type="caution">
    <text evidence="1">The sequence shown here is derived from an EMBL/GenBank/DDBJ whole genome shotgun (WGS) entry which is preliminary data.</text>
</comment>
<sequence length="383" mass="42295">MTNCRRCAWRQCGLPLSTYLPFSRRCGMYGGPNKDRTQRHTSIAAFPDSLTSGRVLRPGGRMSSCILRRGYPAPAFASASYLLSFQPATAAGTTHTGKNLRLVNTHWTWFSPFFASRNPNKYLPPADSRVDTSQDSRAFVDFLAFQYLTIPARKNAFLDRLRGMGGCRQKAIAEALVFRVEQLARTAEGSALRANARSMQLLPQFIAAITTNLVVWKALRAVSYLKLSAAALASIAKAIQADAGTHDPELTVNFHKCFLGLARCATFGGPSLASAVLDILSADDHFFKLANMAVPNSPQNPPEYLFEAIGELLPYIYSSATFHAIILAGHALRFRDTTIKPYEDRVQTKGLPLDTQDTAIDFACFFSRPHEAYLYKPECHSLP</sequence>
<accession>A0A4Y7TGB4</accession>
<evidence type="ECO:0000313" key="2">
    <source>
        <dbReference type="Proteomes" id="UP000298030"/>
    </source>
</evidence>
<gene>
    <name evidence="1" type="ORF">FA13DRAFT_194672</name>
</gene>
<dbReference type="EMBL" id="QPFP01000013">
    <property type="protein sequence ID" value="TEB33215.1"/>
    <property type="molecule type" value="Genomic_DNA"/>
</dbReference>
<dbReference type="Proteomes" id="UP000298030">
    <property type="component" value="Unassembled WGS sequence"/>
</dbReference>
<dbReference type="AlphaFoldDB" id="A0A4Y7TGB4"/>